<evidence type="ECO:0000313" key="2">
    <source>
        <dbReference type="Proteomes" id="UP000321353"/>
    </source>
</evidence>
<name>A0A5B9MJI5_9BACT</name>
<dbReference type="Proteomes" id="UP000321353">
    <property type="component" value="Chromosome"/>
</dbReference>
<dbReference type="EMBL" id="CP036264">
    <property type="protein sequence ID" value="QEG01432.1"/>
    <property type="molecule type" value="Genomic_DNA"/>
</dbReference>
<dbReference type="PROSITE" id="PS51257">
    <property type="entry name" value="PROKAR_LIPOPROTEIN"/>
    <property type="match status" value="1"/>
</dbReference>
<organism evidence="1 2">
    <name type="scientific">Stieleria maiorica</name>
    <dbReference type="NCBI Taxonomy" id="2795974"/>
    <lineage>
        <taxon>Bacteria</taxon>
        <taxon>Pseudomonadati</taxon>
        <taxon>Planctomycetota</taxon>
        <taxon>Planctomycetia</taxon>
        <taxon>Pirellulales</taxon>
        <taxon>Pirellulaceae</taxon>
        <taxon>Stieleria</taxon>
    </lineage>
</organism>
<protein>
    <submittedName>
        <fullName evidence="1">Uncharacterized protein</fullName>
    </submittedName>
</protein>
<dbReference type="RefSeq" id="WP_147870511.1">
    <property type="nucleotide sequence ID" value="NZ_CP036264.1"/>
</dbReference>
<accession>A0A5B9MJI5</accession>
<reference evidence="1 2" key="1">
    <citation type="submission" date="2019-02" db="EMBL/GenBank/DDBJ databases">
        <title>Planctomycetal bacteria perform biofilm scaping via a novel small molecule.</title>
        <authorList>
            <person name="Jeske O."/>
            <person name="Boedeker C."/>
            <person name="Wiegand S."/>
            <person name="Breitling P."/>
            <person name="Kallscheuer N."/>
            <person name="Jogler M."/>
            <person name="Rohde M."/>
            <person name="Petersen J."/>
            <person name="Medema M.H."/>
            <person name="Surup F."/>
            <person name="Jogler C."/>
        </authorList>
    </citation>
    <scope>NUCLEOTIDE SEQUENCE [LARGE SCALE GENOMIC DNA]</scope>
    <source>
        <strain evidence="1 2">Mal15</strain>
    </source>
</reference>
<proteinExistence type="predicted"/>
<keyword evidence="2" id="KW-1185">Reference proteome</keyword>
<evidence type="ECO:0000313" key="1">
    <source>
        <dbReference type="EMBL" id="QEG01432.1"/>
    </source>
</evidence>
<dbReference type="KEGG" id="smam:Mal15_55080"/>
<sequence length="61" mass="6509">MKPLRARKFACIAICAIATAIGTIGCDRSTEAKKLDSPEGIDWEAIEGQGAQMNEQQSVGE</sequence>
<dbReference type="AlphaFoldDB" id="A0A5B9MJI5"/>
<gene>
    <name evidence="1" type="ORF">Mal15_55080</name>
</gene>